<dbReference type="InterPro" id="IPR027791">
    <property type="entry name" value="Galactosyl_T_C"/>
</dbReference>
<dbReference type="Pfam" id="PF02709">
    <property type="entry name" value="Glyco_transf_7C"/>
    <property type="match status" value="1"/>
</dbReference>
<evidence type="ECO:0000256" key="1">
    <source>
        <dbReference type="ARBA" id="ARBA00004606"/>
    </source>
</evidence>
<dbReference type="PRINTS" id="PR02050">
    <property type="entry name" value="B14GALTRFASE"/>
</dbReference>
<dbReference type="GO" id="GO:0016020">
    <property type="term" value="C:membrane"/>
    <property type="evidence" value="ECO:0007669"/>
    <property type="project" value="UniProtKB-SubCell"/>
</dbReference>
<feature type="transmembrane region" description="Helical" evidence="11">
    <location>
        <begin position="12"/>
        <end position="35"/>
    </location>
</feature>
<dbReference type="Proteomes" id="UP000887568">
    <property type="component" value="Unplaced"/>
</dbReference>
<feature type="domain" description="Galactosyltransferase N-terminal" evidence="13">
    <location>
        <begin position="171"/>
        <end position="276"/>
    </location>
</feature>
<keyword evidence="5 11" id="KW-0808">Transferase</keyword>
<dbReference type="RefSeq" id="XP_038057520.1">
    <property type="nucleotide sequence ID" value="XM_038201592.1"/>
</dbReference>
<evidence type="ECO:0000256" key="7">
    <source>
        <dbReference type="ARBA" id="ARBA00022968"/>
    </source>
</evidence>
<evidence type="ECO:0000256" key="10">
    <source>
        <dbReference type="ARBA" id="ARBA00023180"/>
    </source>
</evidence>
<dbReference type="GO" id="GO:0005794">
    <property type="term" value="C:Golgi apparatus"/>
    <property type="evidence" value="ECO:0007669"/>
    <property type="project" value="TreeGrafter"/>
</dbReference>
<dbReference type="InterPro" id="IPR027995">
    <property type="entry name" value="Galactosyl_T_N"/>
</dbReference>
<keyword evidence="9 11" id="KW-0472">Membrane</keyword>
<dbReference type="EnsemblMetazoa" id="XM_038201592.1">
    <property type="protein sequence ID" value="XP_038057520.1"/>
    <property type="gene ID" value="LOC119729085"/>
</dbReference>
<dbReference type="Pfam" id="PF13733">
    <property type="entry name" value="Glyco_transf_7N"/>
    <property type="match status" value="1"/>
</dbReference>
<evidence type="ECO:0000256" key="8">
    <source>
        <dbReference type="ARBA" id="ARBA00022989"/>
    </source>
</evidence>
<dbReference type="OrthoDB" id="10038994at2759"/>
<keyword evidence="7 11" id="KW-0735">Signal-anchor</keyword>
<feature type="domain" description="Galactosyltransferase C-terminal" evidence="12">
    <location>
        <begin position="280"/>
        <end position="358"/>
    </location>
</feature>
<comment type="pathway">
    <text evidence="2 11">Protein modification; protein glycosylation.</text>
</comment>
<evidence type="ECO:0000256" key="9">
    <source>
        <dbReference type="ARBA" id="ARBA00023136"/>
    </source>
</evidence>
<dbReference type="Gene3D" id="3.90.550.10">
    <property type="entry name" value="Spore Coat Polysaccharide Biosynthesis Protein SpsA, Chain A"/>
    <property type="match status" value="1"/>
</dbReference>
<dbReference type="GeneID" id="119729085"/>
<dbReference type="CDD" id="cd00899">
    <property type="entry name" value="b4GalT"/>
    <property type="match status" value="1"/>
</dbReference>
<dbReference type="OMA" id="NITEPCP"/>
<proteinExistence type="inferred from homology"/>
<dbReference type="PANTHER" id="PTHR19300:SF38">
    <property type="entry name" value="BETA-1,4-GALACTOSYLTRANSFERASE"/>
    <property type="match status" value="1"/>
</dbReference>
<comment type="similarity">
    <text evidence="3 11">Belongs to the glycosyltransferase 7 family.</text>
</comment>
<dbReference type="GO" id="GO:0005975">
    <property type="term" value="P:carbohydrate metabolic process"/>
    <property type="evidence" value="ECO:0007669"/>
    <property type="project" value="InterPro"/>
</dbReference>
<comment type="subcellular location">
    <subcellularLocation>
        <location evidence="1">Membrane</location>
        <topology evidence="1">Single-pass type II membrane protein</topology>
    </subcellularLocation>
</comment>
<dbReference type="AlphaFoldDB" id="A0A914A1K8"/>
<keyword evidence="6 11" id="KW-0812">Transmembrane</keyword>
<evidence type="ECO:0000259" key="12">
    <source>
        <dbReference type="Pfam" id="PF02709"/>
    </source>
</evidence>
<dbReference type="InterPro" id="IPR003859">
    <property type="entry name" value="Galactosyl_T"/>
</dbReference>
<keyword evidence="4 11" id="KW-0328">Glycosyltransferase</keyword>
<dbReference type="InterPro" id="IPR029044">
    <property type="entry name" value="Nucleotide-diphossugar_trans"/>
</dbReference>
<evidence type="ECO:0000256" key="6">
    <source>
        <dbReference type="ARBA" id="ARBA00022692"/>
    </source>
</evidence>
<accession>A0A914A1K8</accession>
<evidence type="ECO:0000256" key="5">
    <source>
        <dbReference type="ARBA" id="ARBA00022679"/>
    </source>
</evidence>
<evidence type="ECO:0000256" key="11">
    <source>
        <dbReference type="RuleBase" id="RU368121"/>
    </source>
</evidence>
<evidence type="ECO:0000259" key="13">
    <source>
        <dbReference type="Pfam" id="PF13733"/>
    </source>
</evidence>
<evidence type="ECO:0000256" key="3">
    <source>
        <dbReference type="ARBA" id="ARBA00005735"/>
    </source>
</evidence>
<keyword evidence="10 11" id="KW-0325">Glycoprotein</keyword>
<dbReference type="EC" id="2.4.1.-" evidence="11"/>
<keyword evidence="15" id="KW-1185">Reference proteome</keyword>
<protein>
    <recommendedName>
        <fullName evidence="11">Beta-1,4-galactosyltransferase</fullName>
        <ecNumber evidence="11">2.4.1.-</ecNumber>
    </recommendedName>
</protein>
<reference evidence="14" key="1">
    <citation type="submission" date="2022-11" db="UniProtKB">
        <authorList>
            <consortium name="EnsemblMetazoa"/>
        </authorList>
    </citation>
    <scope>IDENTIFICATION</scope>
</reference>
<keyword evidence="8 11" id="KW-1133">Transmembrane helix</keyword>
<evidence type="ECO:0000313" key="15">
    <source>
        <dbReference type="Proteomes" id="UP000887568"/>
    </source>
</evidence>
<comment type="function">
    <text evidence="11">Catalyses the transfer of galactose onto proteins or lipids.</text>
</comment>
<dbReference type="SUPFAM" id="SSF53448">
    <property type="entry name" value="Nucleotide-diphospho-sugar transferases"/>
    <property type="match status" value="1"/>
</dbReference>
<dbReference type="PANTHER" id="PTHR19300">
    <property type="entry name" value="BETA-1,4-GALACTOSYLTRANSFERASE"/>
    <property type="match status" value="1"/>
</dbReference>
<name>A0A914A1K8_PATMI</name>
<dbReference type="GO" id="GO:0008489">
    <property type="term" value="F:UDP-galactose:glucosylceramide beta-1,4-galactosyltransferase activity"/>
    <property type="evidence" value="ECO:0007669"/>
    <property type="project" value="TreeGrafter"/>
</dbReference>
<organism evidence="14 15">
    <name type="scientific">Patiria miniata</name>
    <name type="common">Bat star</name>
    <name type="synonym">Asterina miniata</name>
    <dbReference type="NCBI Taxonomy" id="46514"/>
    <lineage>
        <taxon>Eukaryota</taxon>
        <taxon>Metazoa</taxon>
        <taxon>Echinodermata</taxon>
        <taxon>Eleutherozoa</taxon>
        <taxon>Asterozoa</taxon>
        <taxon>Asteroidea</taxon>
        <taxon>Valvatacea</taxon>
        <taxon>Valvatida</taxon>
        <taxon>Asterinidae</taxon>
        <taxon>Patiria</taxon>
    </lineage>
</organism>
<evidence type="ECO:0000313" key="14">
    <source>
        <dbReference type="EnsemblMetazoa" id="XP_038057520.1"/>
    </source>
</evidence>
<evidence type="ECO:0000256" key="2">
    <source>
        <dbReference type="ARBA" id="ARBA00004922"/>
    </source>
</evidence>
<sequence length="418" mass="49170">MYQIISVRMTEIHMALVACLVLGTLLQFVILPVFYFRRGVHRDTNWGQFEERDIYITSEFSRVHFVDRTIFTVPARNDSKADRALFRQMPECPDSDIPNLNKMNFLDLDDFTMEQAESLIFGEEAMKRAKEATVLADSVIPNLINRTDWFQTLGRRRIEAHLGKLEMKIGNYTFIPGGHWRPNQCIPKWKVAIIIPFRNRSHHLPIFLRYLVPMLQRQQLEFGIFTVNQENDLSFNRAMLMNIGFLESLNISQWDCFVFHDVDHVPLSDLNYYGCSNMPRHFISGDSNWNYTIIYELLFGGVTGFLESNLRKMNGFPNVYWGWGGEDDEIYLRAKKVQLRVAPRPKGRNRYIGFYKVIEHHHNSAQEIPERFDLVKNFSSRMDNDGLSNLRYPPPRLEIHPLYVNISVDIFRFELEEK</sequence>
<evidence type="ECO:0000256" key="4">
    <source>
        <dbReference type="ARBA" id="ARBA00022676"/>
    </source>
</evidence>